<dbReference type="Proteomes" id="UP000000844">
    <property type="component" value="Chromosome"/>
</dbReference>
<dbReference type="Gene3D" id="1.10.1740.10">
    <property type="match status" value="1"/>
</dbReference>
<dbReference type="HOGENOM" id="CLU_035311_1_0_11"/>
<reference evidence="8 9" key="1">
    <citation type="journal article" date="2009" name="Stand. Genomic Sci.">
        <title>Complete genome sequence of Stackebrandtia nassauensis type strain (LLR-40K-21).</title>
        <authorList>
            <person name="Munk C."/>
            <person name="Lapidus A."/>
            <person name="Copeland A."/>
            <person name="Jando M."/>
            <person name="Mayilraj S."/>
            <person name="Glavina Del Rio T."/>
            <person name="Nolan M."/>
            <person name="Chen F."/>
            <person name="Lucas S."/>
            <person name="Tice H."/>
            <person name="Cheng J.F."/>
            <person name="Han C."/>
            <person name="Detter J.C."/>
            <person name="Bruce D."/>
            <person name="Goodwin L."/>
            <person name="Chain P."/>
            <person name="Pitluck S."/>
            <person name="Goker M."/>
            <person name="Ovchinikova G."/>
            <person name="Pati A."/>
            <person name="Ivanova N."/>
            <person name="Mavromatis K."/>
            <person name="Chen A."/>
            <person name="Palaniappan K."/>
            <person name="Land M."/>
            <person name="Hauser L."/>
            <person name="Chang Y.J."/>
            <person name="Jeffries C.D."/>
            <person name="Bristow J."/>
            <person name="Eisen J.A."/>
            <person name="Markowitz V."/>
            <person name="Hugenholtz P."/>
            <person name="Kyrpides N.C."/>
            <person name="Klenk H.P."/>
        </authorList>
    </citation>
    <scope>NUCLEOTIDE SEQUENCE [LARGE SCALE GENOMIC DNA]</scope>
    <source>
        <strain evidence="9">DSM 44728 / CIP 108903 / NRRL B-16338 / NBRC 102104 / LLR-40K-21</strain>
    </source>
</reference>
<evidence type="ECO:0000259" key="5">
    <source>
        <dbReference type="Pfam" id="PF04542"/>
    </source>
</evidence>
<evidence type="ECO:0000259" key="7">
    <source>
        <dbReference type="Pfam" id="PF20239"/>
    </source>
</evidence>
<feature type="domain" description="RNA polymerase sigma-70 region 2" evidence="5">
    <location>
        <begin position="12"/>
        <end position="76"/>
    </location>
</feature>
<dbReference type="eggNOG" id="COG4941">
    <property type="taxonomic scope" value="Bacteria"/>
</dbReference>
<organism evidence="8 9">
    <name type="scientific">Stackebrandtia nassauensis (strain DSM 44728 / CIP 108903 / NRRL B-16338 / NBRC 102104 / LLR-40K-21)</name>
    <dbReference type="NCBI Taxonomy" id="446470"/>
    <lineage>
        <taxon>Bacteria</taxon>
        <taxon>Bacillati</taxon>
        <taxon>Actinomycetota</taxon>
        <taxon>Actinomycetes</taxon>
        <taxon>Glycomycetales</taxon>
        <taxon>Glycomycetaceae</taxon>
        <taxon>Stackebrandtia</taxon>
    </lineage>
</organism>
<feature type="domain" description="DUF6596" evidence="7">
    <location>
        <begin position="180"/>
        <end position="280"/>
    </location>
</feature>
<accession>D3PWH7</accession>
<dbReference type="InterPro" id="IPR007627">
    <property type="entry name" value="RNA_pol_sigma70_r2"/>
</dbReference>
<evidence type="ECO:0000313" key="8">
    <source>
        <dbReference type="EMBL" id="ADD43199.1"/>
    </source>
</evidence>
<dbReference type="STRING" id="446470.Snas_3537"/>
<keyword evidence="4" id="KW-0804">Transcription</keyword>
<dbReference type="EMBL" id="CP001778">
    <property type="protein sequence ID" value="ADD43199.1"/>
    <property type="molecule type" value="Genomic_DNA"/>
</dbReference>
<dbReference type="GO" id="GO:0016987">
    <property type="term" value="F:sigma factor activity"/>
    <property type="evidence" value="ECO:0007669"/>
    <property type="project" value="UniProtKB-KW"/>
</dbReference>
<evidence type="ECO:0000313" key="9">
    <source>
        <dbReference type="Proteomes" id="UP000000844"/>
    </source>
</evidence>
<dbReference type="PANTHER" id="PTHR47756:SF2">
    <property type="entry name" value="BLL6612 PROTEIN"/>
    <property type="match status" value="1"/>
</dbReference>
<dbReference type="Pfam" id="PF08281">
    <property type="entry name" value="Sigma70_r4_2"/>
    <property type="match status" value="1"/>
</dbReference>
<evidence type="ECO:0000256" key="3">
    <source>
        <dbReference type="ARBA" id="ARBA00023082"/>
    </source>
</evidence>
<sequence length="413" mass="44679">MIPPGNELAAVFRAEHGRILARLIGLLGDFDLAEEALADAYATAASRWPSGGTPDNPAAWLFIAARNKAIDRIRRGRVHAEALSRLTTMADLAPQPETEDLVIGDERLGLFFTCCHPGLSRPAQVALTLRCLAGLSTVEIARLFLTGEATIAQRIVRAKRKIRDARIPFRVPQTTELPERLPAVLAVIYLLFTEGYAATAGTRLIRDELCDEAIRLARALHHLMPAEAEATALLALILLTDARRQARLTADGELIPLAEQDRTLWNRAAIDEGRDLLLSALGRAPAAPYALQAAIAAVHADARSAPDTDWPQIASLYRLLAERAPSPMVTLNHAIAVAEADGPDIGLRLVDDLDRTGALAGSHLLPAARADLLRRLGRADEAAAAYDDAINLAPNPVERAYLTNRRDQLTQGE</sequence>
<proteinExistence type="inferred from homology"/>
<protein>
    <submittedName>
        <fullName evidence="8">Putative RNA polymerase, sigma-24 subunit, ECF subfamily</fullName>
    </submittedName>
</protein>
<dbReference type="RefSeq" id="WP_013018770.1">
    <property type="nucleotide sequence ID" value="NC_013947.1"/>
</dbReference>
<dbReference type="Pfam" id="PF20239">
    <property type="entry name" value="DUF6596"/>
    <property type="match status" value="1"/>
</dbReference>
<dbReference type="InterPro" id="IPR013325">
    <property type="entry name" value="RNA_pol_sigma_r2"/>
</dbReference>
<dbReference type="InterPro" id="IPR046531">
    <property type="entry name" value="DUF6596"/>
</dbReference>
<dbReference type="SUPFAM" id="SSF88659">
    <property type="entry name" value="Sigma3 and sigma4 domains of RNA polymerase sigma factors"/>
    <property type="match status" value="1"/>
</dbReference>
<evidence type="ECO:0000259" key="6">
    <source>
        <dbReference type="Pfam" id="PF08281"/>
    </source>
</evidence>
<dbReference type="AlphaFoldDB" id="D3PWH7"/>
<evidence type="ECO:0000256" key="4">
    <source>
        <dbReference type="ARBA" id="ARBA00023163"/>
    </source>
</evidence>
<comment type="similarity">
    <text evidence="1">Belongs to the sigma-70 factor family. ECF subfamily.</text>
</comment>
<dbReference type="InterPro" id="IPR013249">
    <property type="entry name" value="RNA_pol_sigma70_r4_t2"/>
</dbReference>
<evidence type="ECO:0000256" key="2">
    <source>
        <dbReference type="ARBA" id="ARBA00023015"/>
    </source>
</evidence>
<dbReference type="GO" id="GO:0006352">
    <property type="term" value="P:DNA-templated transcription initiation"/>
    <property type="evidence" value="ECO:0007669"/>
    <property type="project" value="InterPro"/>
</dbReference>
<keyword evidence="2" id="KW-0805">Transcription regulation</keyword>
<dbReference type="KEGG" id="sna:Snas_3537"/>
<keyword evidence="9" id="KW-1185">Reference proteome</keyword>
<dbReference type="PANTHER" id="PTHR47756">
    <property type="entry name" value="BLL6612 PROTEIN-RELATED"/>
    <property type="match status" value="1"/>
</dbReference>
<feature type="domain" description="RNA polymerase sigma factor 70 region 4 type 2" evidence="6">
    <location>
        <begin position="114"/>
        <end position="162"/>
    </location>
</feature>
<evidence type="ECO:0000256" key="1">
    <source>
        <dbReference type="ARBA" id="ARBA00010641"/>
    </source>
</evidence>
<keyword evidence="3" id="KW-0731">Sigma factor</keyword>
<gene>
    <name evidence="8" type="ordered locus">Snas_3537</name>
</gene>
<dbReference type="SUPFAM" id="SSF88946">
    <property type="entry name" value="Sigma2 domain of RNA polymerase sigma factors"/>
    <property type="match status" value="1"/>
</dbReference>
<dbReference type="Pfam" id="PF04542">
    <property type="entry name" value="Sigma70_r2"/>
    <property type="match status" value="1"/>
</dbReference>
<dbReference type="GO" id="GO:0003677">
    <property type="term" value="F:DNA binding"/>
    <property type="evidence" value="ECO:0007669"/>
    <property type="project" value="InterPro"/>
</dbReference>
<dbReference type="InterPro" id="IPR013324">
    <property type="entry name" value="RNA_pol_sigma_r3/r4-like"/>
</dbReference>
<name>D3PWH7_STANL</name>